<evidence type="ECO:0000256" key="2">
    <source>
        <dbReference type="ARBA" id="ARBA00006727"/>
    </source>
</evidence>
<dbReference type="Pfam" id="PF00651">
    <property type="entry name" value="BTB"/>
    <property type="match status" value="1"/>
</dbReference>
<keyword evidence="8 10" id="KW-0472">Membrane</keyword>
<evidence type="ECO:0000256" key="9">
    <source>
        <dbReference type="SAM" id="MobiDB-lite"/>
    </source>
</evidence>
<feature type="transmembrane region" description="Helical" evidence="10">
    <location>
        <begin position="750"/>
        <end position="772"/>
    </location>
</feature>
<evidence type="ECO:0000256" key="7">
    <source>
        <dbReference type="ARBA" id="ARBA00022989"/>
    </source>
</evidence>
<evidence type="ECO:0000256" key="1">
    <source>
        <dbReference type="ARBA" id="ARBA00004651"/>
    </source>
</evidence>
<dbReference type="SMART" id="SM00225">
    <property type="entry name" value="BTB"/>
    <property type="match status" value="1"/>
</dbReference>
<evidence type="ECO:0000256" key="4">
    <source>
        <dbReference type="ARBA" id="ARBA00022475"/>
    </source>
</evidence>
<accession>A0ABR0YN50</accession>
<dbReference type="Proteomes" id="UP001369086">
    <property type="component" value="Unassembled WGS sequence"/>
</dbReference>
<dbReference type="Gene3D" id="3.30.710.10">
    <property type="entry name" value="Potassium Channel Kv1.1, Chain A"/>
    <property type="match status" value="1"/>
</dbReference>
<feature type="transmembrane region" description="Helical" evidence="10">
    <location>
        <begin position="592"/>
        <end position="613"/>
    </location>
</feature>
<name>A0ABR0YN50_HUSHU</name>
<comment type="subcellular location">
    <subcellularLocation>
        <location evidence="1">Cell membrane</location>
        <topology evidence="1">Multi-pass membrane protein</topology>
    </subcellularLocation>
</comment>
<keyword evidence="14" id="KW-1185">Reference proteome</keyword>
<proteinExistence type="inferred from homology"/>
<dbReference type="InterPro" id="IPR050327">
    <property type="entry name" value="Proton-linked_MCT"/>
</dbReference>
<dbReference type="EMBL" id="JAHFZB010000026">
    <property type="protein sequence ID" value="KAK6473978.1"/>
    <property type="molecule type" value="Genomic_DNA"/>
</dbReference>
<dbReference type="SUPFAM" id="SSF103473">
    <property type="entry name" value="MFS general substrate transporter"/>
    <property type="match status" value="1"/>
</dbReference>
<dbReference type="Pfam" id="PF07707">
    <property type="entry name" value="BACK"/>
    <property type="match status" value="1"/>
</dbReference>
<comment type="similarity">
    <text evidence="2">Belongs to the major facilitator superfamily. Monocarboxylate porter (TC 2.A.1.13) family.</text>
</comment>
<evidence type="ECO:0000256" key="3">
    <source>
        <dbReference type="ARBA" id="ARBA00022448"/>
    </source>
</evidence>
<dbReference type="Gene3D" id="1.20.1250.20">
    <property type="entry name" value="MFS general substrate transporter like domains"/>
    <property type="match status" value="1"/>
</dbReference>
<dbReference type="Pfam" id="PF07690">
    <property type="entry name" value="MFS_1"/>
    <property type="match status" value="1"/>
</dbReference>
<evidence type="ECO:0000313" key="13">
    <source>
        <dbReference type="EMBL" id="KAK6473978.1"/>
    </source>
</evidence>
<feature type="transmembrane region" description="Helical" evidence="10">
    <location>
        <begin position="412"/>
        <end position="429"/>
    </location>
</feature>
<evidence type="ECO:0000256" key="6">
    <source>
        <dbReference type="ARBA" id="ARBA00022847"/>
    </source>
</evidence>
<feature type="domain" description="Major facilitator superfamily (MFS) profile" evidence="12">
    <location>
        <begin position="344"/>
        <end position="774"/>
    </location>
</feature>
<dbReference type="PANTHER" id="PTHR11360:SF92">
    <property type="entry name" value="MAJOR FACILITATOR SUPERFAMILY (MFS) PROFILE DOMAIN-CONTAINING PROTEIN"/>
    <property type="match status" value="1"/>
</dbReference>
<feature type="domain" description="BTB" evidence="11">
    <location>
        <begin position="48"/>
        <end position="116"/>
    </location>
</feature>
<keyword evidence="6" id="KW-0769">Symport</keyword>
<keyword evidence="4" id="KW-1003">Cell membrane</keyword>
<evidence type="ECO:0000259" key="11">
    <source>
        <dbReference type="PROSITE" id="PS50097"/>
    </source>
</evidence>
<evidence type="ECO:0000256" key="10">
    <source>
        <dbReference type="SAM" id="Phobius"/>
    </source>
</evidence>
<comment type="caution">
    <text evidence="13">The sequence shown here is derived from an EMBL/GenBank/DDBJ whole genome shotgun (WGS) entry which is preliminary data.</text>
</comment>
<evidence type="ECO:0000313" key="14">
    <source>
        <dbReference type="Proteomes" id="UP001369086"/>
    </source>
</evidence>
<protein>
    <submittedName>
        <fullName evidence="13">Monocarboxylate transporter 2-like isoform X1</fullName>
    </submittedName>
</protein>
<feature type="region of interest" description="Disordered" evidence="9">
    <location>
        <begin position="788"/>
        <end position="833"/>
    </location>
</feature>
<evidence type="ECO:0000256" key="8">
    <source>
        <dbReference type="ARBA" id="ARBA00023136"/>
    </source>
</evidence>
<gene>
    <name evidence="13" type="ORF">HHUSO_G26107</name>
</gene>
<dbReference type="Gene3D" id="1.25.40.420">
    <property type="match status" value="1"/>
</dbReference>
<feature type="transmembrane region" description="Helical" evidence="10">
    <location>
        <begin position="474"/>
        <end position="493"/>
    </location>
</feature>
<evidence type="ECO:0000259" key="12">
    <source>
        <dbReference type="PROSITE" id="PS50850"/>
    </source>
</evidence>
<organism evidence="13 14">
    <name type="scientific">Huso huso</name>
    <name type="common">Beluga</name>
    <name type="synonym">Acipenser huso</name>
    <dbReference type="NCBI Taxonomy" id="61971"/>
    <lineage>
        <taxon>Eukaryota</taxon>
        <taxon>Metazoa</taxon>
        <taxon>Chordata</taxon>
        <taxon>Craniata</taxon>
        <taxon>Vertebrata</taxon>
        <taxon>Euteleostomi</taxon>
        <taxon>Actinopterygii</taxon>
        <taxon>Chondrostei</taxon>
        <taxon>Acipenseriformes</taxon>
        <taxon>Acipenseridae</taxon>
        <taxon>Huso</taxon>
    </lineage>
</organism>
<dbReference type="InterPro" id="IPR036259">
    <property type="entry name" value="MFS_trans_sf"/>
</dbReference>
<dbReference type="PANTHER" id="PTHR11360">
    <property type="entry name" value="MONOCARBOXYLATE TRANSPORTER"/>
    <property type="match status" value="1"/>
</dbReference>
<dbReference type="InterPro" id="IPR020846">
    <property type="entry name" value="MFS_dom"/>
</dbReference>
<dbReference type="SUPFAM" id="SSF54695">
    <property type="entry name" value="POZ domain"/>
    <property type="match status" value="1"/>
</dbReference>
<dbReference type="InterPro" id="IPR011701">
    <property type="entry name" value="MFS"/>
</dbReference>
<feature type="transmembrane region" description="Helical" evidence="10">
    <location>
        <begin position="660"/>
        <end position="680"/>
    </location>
</feature>
<feature type="transmembrane region" description="Helical" evidence="10">
    <location>
        <begin position="383"/>
        <end position="405"/>
    </location>
</feature>
<dbReference type="InterPro" id="IPR004743">
    <property type="entry name" value="MCT"/>
</dbReference>
<keyword evidence="7 10" id="KW-1133">Transmembrane helix</keyword>
<reference evidence="13 14" key="1">
    <citation type="submission" date="2021-05" db="EMBL/GenBank/DDBJ databases">
        <authorList>
            <person name="Zahm M."/>
            <person name="Klopp C."/>
            <person name="Cabau C."/>
            <person name="Kuhl H."/>
            <person name="Suciu R."/>
            <person name="Ciorpac M."/>
            <person name="Holostenco D."/>
            <person name="Gessner J."/>
            <person name="Wuertz S."/>
            <person name="Hohne C."/>
            <person name="Stock M."/>
            <person name="Gislard M."/>
            <person name="Lluch J."/>
            <person name="Milhes M."/>
            <person name="Lampietro C."/>
            <person name="Lopez Roques C."/>
            <person name="Donnadieu C."/>
            <person name="Du K."/>
            <person name="Schartl M."/>
            <person name="Guiguen Y."/>
        </authorList>
    </citation>
    <scope>NUCLEOTIDE SEQUENCE [LARGE SCALE GENOMIC DNA]</scope>
    <source>
        <strain evidence="13">Hh-F2</strain>
        <tissue evidence="13">Blood</tissue>
    </source>
</reference>
<feature type="transmembrane region" description="Helical" evidence="10">
    <location>
        <begin position="342"/>
        <end position="361"/>
    </location>
</feature>
<feature type="transmembrane region" description="Helical" evidence="10">
    <location>
        <begin position="435"/>
        <end position="453"/>
    </location>
</feature>
<keyword evidence="5 10" id="KW-0812">Transmembrane</keyword>
<dbReference type="InterPro" id="IPR011333">
    <property type="entry name" value="SKP1/BTB/POZ_sf"/>
</dbReference>
<dbReference type="NCBIfam" id="TIGR00892">
    <property type="entry name" value="2A0113"/>
    <property type="match status" value="1"/>
</dbReference>
<feature type="transmembrane region" description="Helical" evidence="10">
    <location>
        <begin position="686"/>
        <end position="704"/>
    </location>
</feature>
<dbReference type="InterPro" id="IPR011705">
    <property type="entry name" value="BACK"/>
</dbReference>
<feature type="transmembrane region" description="Helical" evidence="10">
    <location>
        <begin position="499"/>
        <end position="520"/>
    </location>
</feature>
<dbReference type="InterPro" id="IPR000210">
    <property type="entry name" value="BTB/POZ_dom"/>
</dbReference>
<keyword evidence="3" id="KW-0813">Transport</keyword>
<dbReference type="PROSITE" id="PS50850">
    <property type="entry name" value="MFS"/>
    <property type="match status" value="1"/>
</dbReference>
<feature type="transmembrane region" description="Helical" evidence="10">
    <location>
        <begin position="716"/>
        <end position="738"/>
    </location>
</feature>
<dbReference type="SMART" id="SM00875">
    <property type="entry name" value="BACK"/>
    <property type="match status" value="1"/>
</dbReference>
<dbReference type="PROSITE" id="PS50097">
    <property type="entry name" value="BTB"/>
    <property type="match status" value="1"/>
</dbReference>
<sequence>MAAGGEIGKLLQVQNGIPANTNCNGMDPLHACNILQQLKSMYEEEQLTDIVVEVDHGKTFSCHRNVLAAISPYFRSMFTSGLTESTQKEVRIVGVEAESMHLVLDYAYTSKVTLSETNVQALFTAASIFQIPPLQDQCAQFMVSRLDPQNCTGVFMFADAYGHQELKDKSRDYIRKKFLCVVKEQEFRHLTKEQLVGILNSDDLNVEKEEHVYDSIIHWLENDREKREMHLSEVFAKCIRLPLLEEAFLKKIPPNFAQALAMDWMDKGKSSGTNGCTQRLGMTASEMVMFTKLLRVCLYFRTNAALKQSNTGNFRSVKRNLNTATMPPPPASNLGYTPPDGGWGWAVVFGAFISVGFSYAFPKALTIYFKEIQEYFSISYSEIAWLSSIMLAAMYGGGPVSSILVNRYGSRPVVIAGGIMCAVAMVSASFGTNVIHLYICTGLIGGFGLAFNLQPSLTIIGKYFLKRRPIANGLAMAGSPVFLCALAPLNQFLFDTFGWRGSFFILGAMLLNCCVAGALFRPIGAPPKQIQKQTDKELNVPSKDDITKGGTAEKVNSQVVSLVAGKDQQEKQDCCQKINKFIDLSLFKHRGFLIYLVGNIIMFFGFFAPIVFLAPYAKHLGIDEYSAAFLLSILAIVDMIARPGTGLIANTKWIRLRIQYFFSFSVAFNGVCHLLCPLATGYSGLVVYAVFFGLAFGMVCALLFETLMDLVGAQRFSSAVGLVTIIECCPVLLGPPLGGALVDAFDDYKYMYYVCGAVMLFAGLFLFIMNFYNYRMLEKEEKQRQYKEVEMKNAEDLPKAEEGNIKDKDDEENGKPSIEEVDIEKHETILSQT</sequence>
<evidence type="ECO:0000256" key="5">
    <source>
        <dbReference type="ARBA" id="ARBA00022692"/>
    </source>
</evidence>
<feature type="transmembrane region" description="Helical" evidence="10">
    <location>
        <begin position="625"/>
        <end position="648"/>
    </location>
</feature>